<dbReference type="Pfam" id="PF00482">
    <property type="entry name" value="T2SSF"/>
    <property type="match status" value="1"/>
</dbReference>
<evidence type="ECO:0000313" key="8">
    <source>
        <dbReference type="EMBL" id="KKN83126.1"/>
    </source>
</evidence>
<dbReference type="PANTHER" id="PTHR35007:SF2">
    <property type="entry name" value="PILUS ASSEMBLE PROTEIN"/>
    <property type="match status" value="1"/>
</dbReference>
<evidence type="ECO:0000256" key="6">
    <source>
        <dbReference type="SAM" id="Phobius"/>
    </source>
</evidence>
<gene>
    <name evidence="8" type="ORF">LCGC14_0302400</name>
</gene>
<keyword evidence="5 6" id="KW-0472">Membrane</keyword>
<feature type="transmembrane region" description="Helical" evidence="6">
    <location>
        <begin position="281"/>
        <end position="310"/>
    </location>
</feature>
<feature type="transmembrane region" description="Helical" evidence="6">
    <location>
        <begin position="20"/>
        <end position="41"/>
    </location>
</feature>
<dbReference type="PANTHER" id="PTHR35007">
    <property type="entry name" value="INTEGRAL MEMBRANE PROTEIN-RELATED"/>
    <property type="match status" value="1"/>
</dbReference>
<evidence type="ECO:0000256" key="1">
    <source>
        <dbReference type="ARBA" id="ARBA00004651"/>
    </source>
</evidence>
<keyword evidence="3 6" id="KW-0812">Transmembrane</keyword>
<dbReference type="AlphaFoldDB" id="A0A0F9WBG1"/>
<comment type="subcellular location">
    <subcellularLocation>
        <location evidence="1">Cell membrane</location>
        <topology evidence="1">Multi-pass membrane protein</topology>
    </subcellularLocation>
</comment>
<dbReference type="InterPro" id="IPR042094">
    <property type="entry name" value="T2SS_GspF_sf"/>
</dbReference>
<keyword evidence="2" id="KW-1003">Cell membrane</keyword>
<feature type="domain" description="Type II secretion system protein GspF" evidence="7">
    <location>
        <begin position="180"/>
        <end position="307"/>
    </location>
</feature>
<comment type="caution">
    <text evidence="8">The sequence shown here is derived from an EMBL/GenBank/DDBJ whole genome shotgun (WGS) entry which is preliminary data.</text>
</comment>
<evidence type="ECO:0000256" key="5">
    <source>
        <dbReference type="ARBA" id="ARBA00023136"/>
    </source>
</evidence>
<sequence>MMIGDQAVLVGVLAVTVDQALHIGLSVAVFATVFMLVLALLGQPGKIQVSPQREAALATGHSDRRTVFEKPLTRPIMWPLLALGHRLAIPHTKGWLRRTLVAAGSPEYYTAEEYLALSTLTGCVLGACLVLLGMLMSGGQVSLFAFAIGVIFGTGLSLYQLYDKASRRVRLISRRVPYALDLISLAMGAGATFTEAVQTVVREEGDDPFNVELKAMLAEMELGTTRRRALENMAKRVPLDQLRSIISSIVQAEELGTPLADVLHSQANLLRLHRSVRAENAAAVASVRILVPSLLILMAVILAVFAPAILKATSGGLF</sequence>
<evidence type="ECO:0000256" key="2">
    <source>
        <dbReference type="ARBA" id="ARBA00022475"/>
    </source>
</evidence>
<dbReference type="GO" id="GO:0005886">
    <property type="term" value="C:plasma membrane"/>
    <property type="evidence" value="ECO:0007669"/>
    <property type="project" value="UniProtKB-SubCell"/>
</dbReference>
<dbReference type="InterPro" id="IPR018076">
    <property type="entry name" value="T2SS_GspF_dom"/>
</dbReference>
<feature type="transmembrane region" description="Helical" evidence="6">
    <location>
        <begin position="114"/>
        <end position="135"/>
    </location>
</feature>
<feature type="transmembrane region" description="Helical" evidence="6">
    <location>
        <begin position="141"/>
        <end position="162"/>
    </location>
</feature>
<evidence type="ECO:0000256" key="3">
    <source>
        <dbReference type="ARBA" id="ARBA00022692"/>
    </source>
</evidence>
<organism evidence="8">
    <name type="scientific">marine sediment metagenome</name>
    <dbReference type="NCBI Taxonomy" id="412755"/>
    <lineage>
        <taxon>unclassified sequences</taxon>
        <taxon>metagenomes</taxon>
        <taxon>ecological metagenomes</taxon>
    </lineage>
</organism>
<evidence type="ECO:0000259" key="7">
    <source>
        <dbReference type="Pfam" id="PF00482"/>
    </source>
</evidence>
<evidence type="ECO:0000256" key="4">
    <source>
        <dbReference type="ARBA" id="ARBA00022989"/>
    </source>
</evidence>
<reference evidence="8" key="1">
    <citation type="journal article" date="2015" name="Nature">
        <title>Complex archaea that bridge the gap between prokaryotes and eukaryotes.</title>
        <authorList>
            <person name="Spang A."/>
            <person name="Saw J.H."/>
            <person name="Jorgensen S.L."/>
            <person name="Zaremba-Niedzwiedzka K."/>
            <person name="Martijn J."/>
            <person name="Lind A.E."/>
            <person name="van Eijk R."/>
            <person name="Schleper C."/>
            <person name="Guy L."/>
            <person name="Ettema T.J."/>
        </authorList>
    </citation>
    <scope>NUCLEOTIDE SEQUENCE</scope>
</reference>
<protein>
    <recommendedName>
        <fullName evidence="7">Type II secretion system protein GspF domain-containing protein</fullName>
    </recommendedName>
</protein>
<name>A0A0F9WBG1_9ZZZZ</name>
<dbReference type="Gene3D" id="1.20.81.30">
    <property type="entry name" value="Type II secretion system (T2SS), domain F"/>
    <property type="match status" value="1"/>
</dbReference>
<dbReference type="EMBL" id="LAZR01000190">
    <property type="protein sequence ID" value="KKN83126.1"/>
    <property type="molecule type" value="Genomic_DNA"/>
</dbReference>
<keyword evidence="4 6" id="KW-1133">Transmembrane helix</keyword>
<proteinExistence type="predicted"/>
<accession>A0A0F9WBG1</accession>